<dbReference type="PANTHER" id="PTHR46394:SF1">
    <property type="entry name" value="PNPLA DOMAIN-CONTAINING PROTEIN"/>
    <property type="match status" value="1"/>
</dbReference>
<dbReference type="InterPro" id="IPR052580">
    <property type="entry name" value="Lipid_Hydrolase"/>
</dbReference>
<keyword evidence="2" id="KW-0442">Lipid degradation</keyword>
<evidence type="ECO:0000313" key="5">
    <source>
        <dbReference type="Proteomes" id="UP001596142"/>
    </source>
</evidence>
<sequence>MNIDGVFAGGGAKAFAFIGAIQVVEERGYCFQRLAGTSAGAITASFIKAGYTSEEILQLLNSVDLKTFLDETWLQNKVPLWKWISVYWKLGLYKGDELEKWIDRCLEAKGIKTFGDLPDGSLKIIASDLTKGRLLVLPDDLPLYGVIPETFSVARAVRMSCSLPYFFKPVKLYGKGREPSIVVDGGLLSNFPIWIFIKKAGDKPVRPVIGFQLTPSLEEIREKKIRNAFDMYQSLFETMRNAHDMRYITKTHAKNIVFIPVHQIKATDFHIDEIMKKKLMEAGKMKTKLFLKEWI</sequence>
<reference evidence="5" key="1">
    <citation type="journal article" date="2019" name="Int. J. Syst. Evol. Microbiol.">
        <title>The Global Catalogue of Microorganisms (GCM) 10K type strain sequencing project: providing services to taxonomists for standard genome sequencing and annotation.</title>
        <authorList>
            <consortium name="The Broad Institute Genomics Platform"/>
            <consortium name="The Broad Institute Genome Sequencing Center for Infectious Disease"/>
            <person name="Wu L."/>
            <person name="Ma J."/>
        </authorList>
    </citation>
    <scope>NUCLEOTIDE SEQUENCE [LARGE SCALE GENOMIC DNA]</scope>
    <source>
        <strain evidence="5">CECT 7184</strain>
    </source>
</reference>
<comment type="caution">
    <text evidence="4">The sequence shown here is derived from an EMBL/GenBank/DDBJ whole genome shotgun (WGS) entry which is preliminary data.</text>
</comment>
<dbReference type="Pfam" id="PF01734">
    <property type="entry name" value="Patatin"/>
    <property type="match status" value="1"/>
</dbReference>
<protein>
    <submittedName>
        <fullName evidence="4">Patatin-like phospholipase family protein</fullName>
    </submittedName>
</protein>
<gene>
    <name evidence="4" type="ORF">ACFPU1_11095</name>
</gene>
<name>A0ABW0YQC4_9BACI</name>
<keyword evidence="2" id="KW-0378">Hydrolase</keyword>
<feature type="short sequence motif" description="GXSXG" evidence="2">
    <location>
        <begin position="36"/>
        <end position="40"/>
    </location>
</feature>
<feature type="short sequence motif" description="DGA/G" evidence="2">
    <location>
        <begin position="184"/>
        <end position="186"/>
    </location>
</feature>
<feature type="domain" description="PNPLA" evidence="3">
    <location>
        <begin position="5"/>
        <end position="197"/>
    </location>
</feature>
<evidence type="ECO:0000256" key="2">
    <source>
        <dbReference type="PROSITE-ProRule" id="PRU01161"/>
    </source>
</evidence>
<dbReference type="InterPro" id="IPR002641">
    <property type="entry name" value="PNPLA_dom"/>
</dbReference>
<evidence type="ECO:0000259" key="3">
    <source>
        <dbReference type="PROSITE" id="PS51635"/>
    </source>
</evidence>
<organism evidence="4 5">
    <name type="scientific">Thalassorhabdus alkalitolerans</name>
    <dbReference type="NCBI Taxonomy" id="2282697"/>
    <lineage>
        <taxon>Bacteria</taxon>
        <taxon>Bacillati</taxon>
        <taxon>Bacillota</taxon>
        <taxon>Bacilli</taxon>
        <taxon>Bacillales</taxon>
        <taxon>Bacillaceae</taxon>
        <taxon>Thalassorhabdus</taxon>
    </lineage>
</organism>
<accession>A0ABW0YQC4</accession>
<keyword evidence="5" id="KW-1185">Reference proteome</keyword>
<evidence type="ECO:0000313" key="4">
    <source>
        <dbReference type="EMBL" id="MFC5713333.1"/>
    </source>
</evidence>
<dbReference type="CDD" id="cd07207">
    <property type="entry name" value="Pat_ExoU_VipD_like"/>
    <property type="match status" value="1"/>
</dbReference>
<proteinExistence type="predicted"/>
<dbReference type="InterPro" id="IPR016035">
    <property type="entry name" value="Acyl_Trfase/lysoPLipase"/>
</dbReference>
<keyword evidence="1 2" id="KW-0443">Lipid metabolism</keyword>
<dbReference type="Gene3D" id="3.40.1090.10">
    <property type="entry name" value="Cytosolic phospholipase A2 catalytic domain"/>
    <property type="match status" value="2"/>
</dbReference>
<dbReference type="Proteomes" id="UP001596142">
    <property type="component" value="Unassembled WGS sequence"/>
</dbReference>
<evidence type="ECO:0000256" key="1">
    <source>
        <dbReference type="ARBA" id="ARBA00023098"/>
    </source>
</evidence>
<feature type="active site" description="Proton acceptor" evidence="2">
    <location>
        <position position="184"/>
    </location>
</feature>
<dbReference type="RefSeq" id="WP_054636475.1">
    <property type="nucleotide sequence ID" value="NZ_JBHSOZ010000005.1"/>
</dbReference>
<dbReference type="PROSITE" id="PS51635">
    <property type="entry name" value="PNPLA"/>
    <property type="match status" value="1"/>
</dbReference>
<dbReference type="EMBL" id="JBHSOZ010000005">
    <property type="protein sequence ID" value="MFC5713333.1"/>
    <property type="molecule type" value="Genomic_DNA"/>
</dbReference>
<dbReference type="PANTHER" id="PTHR46394">
    <property type="entry name" value="ANNEXIN"/>
    <property type="match status" value="1"/>
</dbReference>
<feature type="active site" description="Nucleophile" evidence="2">
    <location>
        <position position="38"/>
    </location>
</feature>
<dbReference type="SUPFAM" id="SSF52151">
    <property type="entry name" value="FabD/lysophospholipase-like"/>
    <property type="match status" value="1"/>
</dbReference>
<comment type="caution">
    <text evidence="2">Lacks conserved residue(s) required for the propagation of feature annotation.</text>
</comment>